<evidence type="ECO:0000259" key="2">
    <source>
        <dbReference type="Pfam" id="PF13966"/>
    </source>
</evidence>
<feature type="compositionally biased region" description="Basic residues" evidence="1">
    <location>
        <begin position="1"/>
        <end position="12"/>
    </location>
</feature>
<name>A0A7J6ER42_CANSA</name>
<comment type="caution">
    <text evidence="3">The sequence shown here is derived from an EMBL/GenBank/DDBJ whole genome shotgun (WGS) entry which is preliminary data.</text>
</comment>
<protein>
    <recommendedName>
        <fullName evidence="2">Reverse transcriptase zinc-binding domain-containing protein</fullName>
    </recommendedName>
</protein>
<evidence type="ECO:0000313" key="4">
    <source>
        <dbReference type="Proteomes" id="UP000583929"/>
    </source>
</evidence>
<dbReference type="EMBL" id="JAATIQ010000339">
    <property type="protein sequence ID" value="KAF4360861.1"/>
    <property type="molecule type" value="Genomic_DNA"/>
</dbReference>
<sequence>MVRKKKPGRRPGFKVAKGSPVIPDLEKESSACSHEDGQSMIFVPKKLTTENMDDEDSLISARKSWAEEVDLQSAATSHWQHFSRGKYCCGFGHIMAECRKVEKPKEEEKKQENKVEKEGNDDGTLAVIEQPPAATASKDVAEATAPMIEADAIAVLKEKTVNGQGEKTAVKTASGDWIAPKNFVSKGSGSTRRDSDKGEKVLRNSFELCRLRTTFSESKIVEVGGEKFNVSMLYRSMLHQDAFSAASAIWSSLNVPKHVFHLWQAAQSKLLTRDMFRRLSIPIPNKNCVVCDSETESHHHIFSQQVLSKLLNWLGFNGYMLDCGTGESSSGGITVSRLRNITNENFTSVVNITKLKQNDLVLILSTLRYIP</sequence>
<organism evidence="3 4">
    <name type="scientific">Cannabis sativa</name>
    <name type="common">Hemp</name>
    <name type="synonym">Marijuana</name>
    <dbReference type="NCBI Taxonomy" id="3483"/>
    <lineage>
        <taxon>Eukaryota</taxon>
        <taxon>Viridiplantae</taxon>
        <taxon>Streptophyta</taxon>
        <taxon>Embryophyta</taxon>
        <taxon>Tracheophyta</taxon>
        <taxon>Spermatophyta</taxon>
        <taxon>Magnoliopsida</taxon>
        <taxon>eudicotyledons</taxon>
        <taxon>Gunneridae</taxon>
        <taxon>Pentapetalae</taxon>
        <taxon>rosids</taxon>
        <taxon>fabids</taxon>
        <taxon>Rosales</taxon>
        <taxon>Cannabaceae</taxon>
        <taxon>Cannabis</taxon>
    </lineage>
</organism>
<keyword evidence="4" id="KW-1185">Reference proteome</keyword>
<evidence type="ECO:0000256" key="1">
    <source>
        <dbReference type="SAM" id="MobiDB-lite"/>
    </source>
</evidence>
<dbReference type="InterPro" id="IPR026960">
    <property type="entry name" value="RVT-Znf"/>
</dbReference>
<proteinExistence type="predicted"/>
<feature type="region of interest" description="Disordered" evidence="1">
    <location>
        <begin position="1"/>
        <end position="20"/>
    </location>
</feature>
<feature type="compositionally biased region" description="Basic and acidic residues" evidence="1">
    <location>
        <begin position="102"/>
        <end position="120"/>
    </location>
</feature>
<gene>
    <name evidence="3" type="ORF">G4B88_000716</name>
</gene>
<accession>A0A7J6ER42</accession>
<evidence type="ECO:0000313" key="3">
    <source>
        <dbReference type="EMBL" id="KAF4360861.1"/>
    </source>
</evidence>
<feature type="domain" description="Reverse transcriptase zinc-binding" evidence="2">
    <location>
        <begin position="228"/>
        <end position="304"/>
    </location>
</feature>
<dbReference type="Pfam" id="PF13966">
    <property type="entry name" value="zf-RVT"/>
    <property type="match status" value="1"/>
</dbReference>
<reference evidence="3 4" key="1">
    <citation type="journal article" date="2020" name="bioRxiv">
        <title>Sequence and annotation of 42 cannabis genomes reveals extensive copy number variation in cannabinoid synthesis and pathogen resistance genes.</title>
        <authorList>
            <person name="Mckernan K.J."/>
            <person name="Helbert Y."/>
            <person name="Kane L.T."/>
            <person name="Ebling H."/>
            <person name="Zhang L."/>
            <person name="Liu B."/>
            <person name="Eaton Z."/>
            <person name="Mclaughlin S."/>
            <person name="Kingan S."/>
            <person name="Baybayan P."/>
            <person name="Concepcion G."/>
            <person name="Jordan M."/>
            <person name="Riva A."/>
            <person name="Barbazuk W."/>
            <person name="Harkins T."/>
        </authorList>
    </citation>
    <scope>NUCLEOTIDE SEQUENCE [LARGE SCALE GENOMIC DNA]</scope>
    <source>
        <strain evidence="4">cv. Jamaican Lion 4</strain>
        <tissue evidence="3">Leaf</tissue>
    </source>
</reference>
<feature type="region of interest" description="Disordered" evidence="1">
    <location>
        <begin position="102"/>
        <end position="125"/>
    </location>
</feature>
<dbReference type="Proteomes" id="UP000583929">
    <property type="component" value="Unassembled WGS sequence"/>
</dbReference>
<dbReference type="AlphaFoldDB" id="A0A7J6ER42"/>